<reference evidence="6" key="1">
    <citation type="submission" date="2025-08" db="UniProtKB">
        <authorList>
            <consortium name="Ensembl"/>
        </authorList>
    </citation>
    <scope>IDENTIFICATION</scope>
</reference>
<dbReference type="SUPFAM" id="SSF57603">
    <property type="entry name" value="FnI-like domain"/>
    <property type="match status" value="3"/>
</dbReference>
<evidence type="ECO:0000256" key="2">
    <source>
        <dbReference type="ARBA" id="ARBA00022525"/>
    </source>
</evidence>
<dbReference type="PANTHER" id="PTHR46698:SF2">
    <property type="entry name" value="KIELIN_CHORDIN-LIKE PROTEIN"/>
    <property type="match status" value="1"/>
</dbReference>
<name>A0A3B3BK60_ORYME</name>
<evidence type="ECO:0000256" key="3">
    <source>
        <dbReference type="ARBA" id="ARBA00022729"/>
    </source>
</evidence>
<organism evidence="6 7">
    <name type="scientific">Oryzias melastigma</name>
    <name type="common">Marine medaka</name>
    <dbReference type="NCBI Taxonomy" id="30732"/>
    <lineage>
        <taxon>Eukaryota</taxon>
        <taxon>Metazoa</taxon>
        <taxon>Chordata</taxon>
        <taxon>Craniata</taxon>
        <taxon>Vertebrata</taxon>
        <taxon>Euteleostomi</taxon>
        <taxon>Actinopterygii</taxon>
        <taxon>Neopterygii</taxon>
        <taxon>Teleostei</taxon>
        <taxon>Neoteleostei</taxon>
        <taxon>Acanthomorphata</taxon>
        <taxon>Ovalentaria</taxon>
        <taxon>Atherinomorphae</taxon>
        <taxon>Beloniformes</taxon>
        <taxon>Adrianichthyidae</taxon>
        <taxon>Oryziinae</taxon>
        <taxon>Oryzias</taxon>
    </lineage>
</organism>
<dbReference type="PROSITE" id="PS01208">
    <property type="entry name" value="VWFC_1"/>
    <property type="match status" value="2"/>
</dbReference>
<dbReference type="PROSITE" id="PS50184">
    <property type="entry name" value="VWFC_2"/>
    <property type="match status" value="2"/>
</dbReference>
<keyword evidence="7" id="KW-1185">Reference proteome</keyword>
<dbReference type="GeneTree" id="ENSGT00940000160243"/>
<dbReference type="Ensembl" id="ENSOMET00000006694.1">
    <property type="protein sequence ID" value="ENSOMEP00000005895.1"/>
    <property type="gene ID" value="ENSOMEG00000007030.1"/>
</dbReference>
<dbReference type="PANTHER" id="PTHR46698">
    <property type="entry name" value="CROSSVEINLESS 2"/>
    <property type="match status" value="1"/>
</dbReference>
<feature type="domain" description="VWFC" evidence="5">
    <location>
        <begin position="102"/>
        <end position="160"/>
    </location>
</feature>
<dbReference type="GO" id="GO:0030513">
    <property type="term" value="P:positive regulation of BMP signaling pathway"/>
    <property type="evidence" value="ECO:0007669"/>
    <property type="project" value="TreeGrafter"/>
</dbReference>
<feature type="signal peptide" evidence="4">
    <location>
        <begin position="1"/>
        <end position="18"/>
    </location>
</feature>
<evidence type="ECO:0000313" key="7">
    <source>
        <dbReference type="Proteomes" id="UP000261560"/>
    </source>
</evidence>
<dbReference type="AlphaFoldDB" id="A0A3B3BK60"/>
<keyword evidence="2" id="KW-0964">Secreted</keyword>
<comment type="subcellular location">
    <subcellularLocation>
        <location evidence="1">Secreted</location>
    </subcellularLocation>
</comment>
<feature type="chain" id="PRO_5017422043" description="VWFC domain-containing protein" evidence="4">
    <location>
        <begin position="19"/>
        <end position="226"/>
    </location>
</feature>
<keyword evidence="3 4" id="KW-0732">Signal</keyword>
<dbReference type="Proteomes" id="UP000261560">
    <property type="component" value="Unplaced"/>
</dbReference>
<evidence type="ECO:0000256" key="1">
    <source>
        <dbReference type="ARBA" id="ARBA00004613"/>
    </source>
</evidence>
<dbReference type="InterPro" id="IPR052424">
    <property type="entry name" value="Kielin_Chordin-BMP_Reg"/>
</dbReference>
<dbReference type="GO" id="GO:0005576">
    <property type="term" value="C:extracellular region"/>
    <property type="evidence" value="ECO:0007669"/>
    <property type="project" value="UniProtKB-SubCell"/>
</dbReference>
<dbReference type="SMART" id="SM00214">
    <property type="entry name" value="VWC"/>
    <property type="match status" value="3"/>
</dbReference>
<dbReference type="Pfam" id="PF00093">
    <property type="entry name" value="VWC"/>
    <property type="match status" value="2"/>
</dbReference>
<dbReference type="Gene3D" id="6.20.200.20">
    <property type="match status" value="3"/>
</dbReference>
<evidence type="ECO:0000256" key="4">
    <source>
        <dbReference type="SAM" id="SignalP"/>
    </source>
</evidence>
<dbReference type="Pfam" id="PF23334">
    <property type="entry name" value="VWC2L_2nd"/>
    <property type="match status" value="1"/>
</dbReference>
<feature type="domain" description="VWFC" evidence="5">
    <location>
        <begin position="45"/>
        <end position="102"/>
    </location>
</feature>
<dbReference type="InterPro" id="IPR001007">
    <property type="entry name" value="VWF_dom"/>
</dbReference>
<proteinExistence type="predicted"/>
<reference evidence="6" key="2">
    <citation type="submission" date="2025-09" db="UniProtKB">
        <authorList>
            <consortium name="Ensembl"/>
        </authorList>
    </citation>
    <scope>IDENTIFICATION</scope>
</reference>
<evidence type="ECO:0000313" key="6">
    <source>
        <dbReference type="Ensembl" id="ENSOMEP00000005895.1"/>
    </source>
</evidence>
<evidence type="ECO:0000259" key="5">
    <source>
        <dbReference type="PROSITE" id="PS50184"/>
    </source>
</evidence>
<accession>A0A3B3BK60</accession>
<sequence>MIALQQAILTVFLCVVEGGGFMCAEKMPDCVMSTSLSGRLPVWRCVHNGQRFSDGQSWTASLDRCTVCTCQAGEVRCASPGCPELPCVHQVTDPGSCCPRCRGCVYGGEEHSEGSSWFADSTPCMSCQCVDGVTTCSEVHCLSPCVNFLSVPGECCPVCGATYRSYQQWEVDECTSCTCVSGDVHCRTERCPPLTCASVSCRFFCHSWEAIPVKQKHLGFKMYLWI</sequence>
<protein>
    <recommendedName>
        <fullName evidence="5">VWFC domain-containing protein</fullName>
    </recommendedName>
</protein>